<protein>
    <recommendedName>
        <fullName evidence="5">WW domain-containing protein</fullName>
    </recommendedName>
</protein>
<feature type="signal peptide" evidence="2">
    <location>
        <begin position="1"/>
        <end position="19"/>
    </location>
</feature>
<sequence length="350" mass="38222">MKWTVWTLLSRCTVASFLAIPSVRTEASKQTEAQSPIREFRDPAGRLFRLNLNTGATEWDSNDPTHLKAQGQEPAREGPPRVTVQAGLKEDKADVMEKRTDLFNPQIAGSTKDTQPHASAAVPPRGVTPLQDMPPSRPARMPSASRATKTFSEVVTSGSHPTSGRSQRSKFGFGRGRGLDDWLGWGETADPIAEEVREDLATDLRPSPWQSPGFPQGIPKLGAQSLEAKRHQKADFKHVQKDAGTTAKKLSTEAAHFGRSRSERVHPSELSKVKSASRVRDLAWARAQKLRGRETKPSSEPLVRPGAVRSADGDVNANDQELLKKGKDLLAKLERQGLDAALLRQAGITG</sequence>
<feature type="region of interest" description="Disordered" evidence="1">
    <location>
        <begin position="106"/>
        <end position="173"/>
    </location>
</feature>
<evidence type="ECO:0000256" key="1">
    <source>
        <dbReference type="SAM" id="MobiDB-lite"/>
    </source>
</evidence>
<dbReference type="EMBL" id="CAXAMN010013669">
    <property type="protein sequence ID" value="CAK9041443.1"/>
    <property type="molecule type" value="Genomic_DNA"/>
</dbReference>
<feature type="region of interest" description="Disordered" evidence="1">
    <location>
        <begin position="242"/>
        <end position="274"/>
    </location>
</feature>
<proteinExistence type="predicted"/>
<evidence type="ECO:0000313" key="3">
    <source>
        <dbReference type="EMBL" id="CAK9041443.1"/>
    </source>
</evidence>
<keyword evidence="4" id="KW-1185">Reference proteome</keyword>
<feature type="chain" id="PRO_5045745213" description="WW domain-containing protein" evidence="2">
    <location>
        <begin position="20"/>
        <end position="350"/>
    </location>
</feature>
<feature type="region of interest" description="Disordered" evidence="1">
    <location>
        <begin position="288"/>
        <end position="318"/>
    </location>
</feature>
<accession>A0ABP0LQG8</accession>
<reference evidence="3 4" key="1">
    <citation type="submission" date="2024-02" db="EMBL/GenBank/DDBJ databases">
        <authorList>
            <person name="Chen Y."/>
            <person name="Shah S."/>
            <person name="Dougan E. K."/>
            <person name="Thang M."/>
            <person name="Chan C."/>
        </authorList>
    </citation>
    <scope>NUCLEOTIDE SEQUENCE [LARGE SCALE GENOMIC DNA]</scope>
</reference>
<evidence type="ECO:0000313" key="4">
    <source>
        <dbReference type="Proteomes" id="UP001642484"/>
    </source>
</evidence>
<evidence type="ECO:0008006" key="5">
    <source>
        <dbReference type="Google" id="ProtNLM"/>
    </source>
</evidence>
<keyword evidence="2" id="KW-0732">Signal</keyword>
<evidence type="ECO:0000256" key="2">
    <source>
        <dbReference type="SAM" id="SignalP"/>
    </source>
</evidence>
<gene>
    <name evidence="3" type="ORF">CCMP2556_LOCUS22211</name>
</gene>
<feature type="compositionally biased region" description="Polar residues" evidence="1">
    <location>
        <begin position="148"/>
        <end position="166"/>
    </location>
</feature>
<name>A0ABP0LQG8_9DINO</name>
<feature type="compositionally biased region" description="Polar residues" evidence="1">
    <location>
        <begin position="107"/>
        <end position="117"/>
    </location>
</feature>
<feature type="region of interest" description="Disordered" evidence="1">
    <location>
        <begin position="55"/>
        <end position="82"/>
    </location>
</feature>
<feature type="compositionally biased region" description="Basic and acidic residues" evidence="1">
    <location>
        <begin position="260"/>
        <end position="274"/>
    </location>
</feature>
<dbReference type="Proteomes" id="UP001642484">
    <property type="component" value="Unassembled WGS sequence"/>
</dbReference>
<organism evidence="3 4">
    <name type="scientific">Durusdinium trenchii</name>
    <dbReference type="NCBI Taxonomy" id="1381693"/>
    <lineage>
        <taxon>Eukaryota</taxon>
        <taxon>Sar</taxon>
        <taxon>Alveolata</taxon>
        <taxon>Dinophyceae</taxon>
        <taxon>Suessiales</taxon>
        <taxon>Symbiodiniaceae</taxon>
        <taxon>Durusdinium</taxon>
    </lineage>
</organism>
<comment type="caution">
    <text evidence="3">The sequence shown here is derived from an EMBL/GenBank/DDBJ whole genome shotgun (WGS) entry which is preliminary data.</text>
</comment>
<feature type="compositionally biased region" description="Low complexity" evidence="1">
    <location>
        <begin position="138"/>
        <end position="147"/>
    </location>
</feature>